<dbReference type="InterPro" id="IPR036388">
    <property type="entry name" value="WH-like_DNA-bd_sf"/>
</dbReference>
<proteinExistence type="predicted"/>
<accession>A0AAU7XHP6</accession>
<dbReference type="NCBIfam" id="TIGR00281">
    <property type="entry name" value="SMC-Scp complex subunit ScpB"/>
    <property type="match status" value="1"/>
</dbReference>
<dbReference type="GO" id="GO:0051304">
    <property type="term" value="P:chromosome separation"/>
    <property type="evidence" value="ECO:0007669"/>
    <property type="project" value="InterPro"/>
</dbReference>
<dbReference type="SUPFAM" id="SSF46785">
    <property type="entry name" value="Winged helix' DNA-binding domain"/>
    <property type="match status" value="2"/>
</dbReference>
<gene>
    <name evidence="6" type="primary">scpB</name>
    <name evidence="6" type="ORF">ABS361_08600</name>
</gene>
<feature type="compositionally biased region" description="Low complexity" evidence="5">
    <location>
        <begin position="12"/>
        <end position="28"/>
    </location>
</feature>
<sequence>MTTAPAEDDATTLDAAGDASAAASDRAPSTGGIIDERIAARVVEALLFASDAPLGEDVLAERLPEGADIRAILDRLGEDYAGRGVNLVRVAGKWQFRTADDLAFLLHREAVEQRKLSRATLETLAIIAYHQPVTRAEIEAIRGVTMSKGTLDVLLAAGFIRMRGRRRTPGRPVTYGTTEGFLVHFGLEAIQDLPGLEELKGAGLLDGQIPAGFHVPIPSDQAGLTDDEEPLEETDLVALMESERDGETGSEMPDEGQDDEEQDR</sequence>
<evidence type="ECO:0000256" key="5">
    <source>
        <dbReference type="SAM" id="MobiDB-lite"/>
    </source>
</evidence>
<keyword evidence="4" id="KW-0131">Cell cycle</keyword>
<evidence type="ECO:0000256" key="2">
    <source>
        <dbReference type="ARBA" id="ARBA00022618"/>
    </source>
</evidence>
<evidence type="ECO:0000256" key="3">
    <source>
        <dbReference type="ARBA" id="ARBA00022829"/>
    </source>
</evidence>
<keyword evidence="1" id="KW-0963">Cytoplasm</keyword>
<keyword evidence="3" id="KW-0159">Chromosome partition</keyword>
<evidence type="ECO:0000256" key="4">
    <source>
        <dbReference type="ARBA" id="ARBA00023306"/>
    </source>
</evidence>
<feature type="compositionally biased region" description="Acidic residues" evidence="5">
    <location>
        <begin position="252"/>
        <end position="264"/>
    </location>
</feature>
<dbReference type="InterPro" id="IPR036390">
    <property type="entry name" value="WH_DNA-bd_sf"/>
</dbReference>
<dbReference type="InterPro" id="IPR005234">
    <property type="entry name" value="ScpB_csome_segregation"/>
</dbReference>
<dbReference type="KEGG" id="mflg:ABS361_08600"/>
<dbReference type="Gene3D" id="1.10.10.10">
    <property type="entry name" value="Winged helix-like DNA-binding domain superfamily/Winged helix DNA-binding domain"/>
    <property type="match status" value="2"/>
</dbReference>
<dbReference type="GO" id="GO:0051301">
    <property type="term" value="P:cell division"/>
    <property type="evidence" value="ECO:0007669"/>
    <property type="project" value="UniProtKB-KW"/>
</dbReference>
<dbReference type="Pfam" id="PF04079">
    <property type="entry name" value="SMC_ScpB"/>
    <property type="match status" value="1"/>
</dbReference>
<organism evidence="6">
    <name type="scientific">Methyloraptor flagellatus</name>
    <dbReference type="NCBI Taxonomy" id="3162530"/>
    <lineage>
        <taxon>Bacteria</taxon>
        <taxon>Pseudomonadati</taxon>
        <taxon>Pseudomonadota</taxon>
        <taxon>Alphaproteobacteria</taxon>
        <taxon>Hyphomicrobiales</taxon>
        <taxon>Ancalomicrobiaceae</taxon>
        <taxon>Methyloraptor</taxon>
    </lineage>
</organism>
<dbReference type="PANTHER" id="PTHR34298">
    <property type="entry name" value="SEGREGATION AND CONDENSATION PROTEIN B"/>
    <property type="match status" value="1"/>
</dbReference>
<protein>
    <submittedName>
        <fullName evidence="6">SMC-Scp complex subunit ScpB</fullName>
    </submittedName>
</protein>
<feature type="region of interest" description="Disordered" evidence="5">
    <location>
        <begin position="239"/>
        <end position="264"/>
    </location>
</feature>
<feature type="compositionally biased region" description="Acidic residues" evidence="5">
    <location>
        <begin position="1"/>
        <end position="11"/>
    </location>
</feature>
<reference evidence="6" key="1">
    <citation type="submission" date="2024-06" db="EMBL/GenBank/DDBJ databases">
        <title>Methylostella associata gen. nov., sp. nov., a novel Ancalomicrobiaceae-affiliated facultatively methylotrophic bacteria that feed on methanotrophs of the genus Methylococcus.</title>
        <authorList>
            <person name="Saltykova V."/>
            <person name="Danilova O.V."/>
            <person name="Oshkin I.Y."/>
            <person name="Belova S.E."/>
            <person name="Pimenov N.V."/>
            <person name="Dedysh S.N."/>
        </authorList>
    </citation>
    <scope>NUCLEOTIDE SEQUENCE</scope>
    <source>
        <strain evidence="6">S20</strain>
    </source>
</reference>
<dbReference type="AlphaFoldDB" id="A0AAU7XHP6"/>
<evidence type="ECO:0000256" key="1">
    <source>
        <dbReference type="ARBA" id="ARBA00022490"/>
    </source>
</evidence>
<dbReference type="EMBL" id="CP158568">
    <property type="protein sequence ID" value="XBY46264.1"/>
    <property type="molecule type" value="Genomic_DNA"/>
</dbReference>
<dbReference type="PANTHER" id="PTHR34298:SF2">
    <property type="entry name" value="SEGREGATION AND CONDENSATION PROTEIN B"/>
    <property type="match status" value="1"/>
</dbReference>
<name>A0AAU7XHP6_9HYPH</name>
<evidence type="ECO:0000313" key="6">
    <source>
        <dbReference type="EMBL" id="XBY46264.1"/>
    </source>
</evidence>
<keyword evidence="2" id="KW-0132">Cell division</keyword>
<feature type="region of interest" description="Disordered" evidence="5">
    <location>
        <begin position="1"/>
        <end position="28"/>
    </location>
</feature>
<dbReference type="RefSeq" id="WP_407051361.1">
    <property type="nucleotide sequence ID" value="NZ_CP158568.1"/>
</dbReference>